<dbReference type="GO" id="GO:0003968">
    <property type="term" value="F:RNA-directed RNA polymerase activity"/>
    <property type="evidence" value="ECO:0007669"/>
    <property type="project" value="UniProtKB-KW"/>
</dbReference>
<dbReference type="PROSITE" id="PS50522">
    <property type="entry name" value="RDRP_PHAGE"/>
    <property type="match status" value="1"/>
</dbReference>
<dbReference type="EMBL" id="MN034290">
    <property type="protein sequence ID" value="QDH88705.1"/>
    <property type="molecule type" value="Genomic_RNA"/>
</dbReference>
<protein>
    <recommendedName>
        <fullName evidence="1">RNA-directed RNA polymerase</fullName>
        <ecNumber evidence="1">2.7.7.48</ecNumber>
    </recommendedName>
    <alternativeName>
        <fullName evidence="7">RNA replicase beta chain</fullName>
    </alternativeName>
</protein>
<keyword evidence="3" id="KW-0808">Transferase</keyword>
<keyword evidence="9" id="KW-0460">Magnesium</keyword>
<dbReference type="InterPro" id="IPR043502">
    <property type="entry name" value="DNA/RNA_pol_sf"/>
</dbReference>
<evidence type="ECO:0000259" key="10">
    <source>
        <dbReference type="PROSITE" id="PS50522"/>
    </source>
</evidence>
<keyword evidence="2 11" id="KW-0696">RNA-directed RNA polymerase</keyword>
<dbReference type="SUPFAM" id="SSF56672">
    <property type="entry name" value="DNA/RNA polymerases"/>
    <property type="match status" value="1"/>
</dbReference>
<sequence length="611" mass="69199">MKSLTSLVRCILEDIEYGCGTSTTRDFLTITRRVEHEGVSFLTITLPNFAKDFERCLELGKVDSTFFLSFKRQRGGALPRFLQGLLSLVFDMKTGVLLNTPDICAIADIRQVCLMFKKVLLECSEERTKAAFRGYIQTENELELAEAALSDVDRKDFIAMSRMIWSDWDLRYSQLRALEDNLVNFRHMPKHGPGATAERISGNRKYDLLRWHTRLEPNFPVDLFGVTRPDLAEDGLASVQFVDPDAEQPVRVVTVPKTLKTPRIIGIEPVCMQYTQQSLLELLVHSVETHRFSAGSVNFTSQDINRDLARISSEGTLRLATLDLSEASDRVSCSLVYDMLDGLPNLREAVMSCRSTRADIPGFGVKVISKFASMGSALCFPIESMFFYTLIMLAMHRAQNVRPSSASILKFKEGVRVYGDDIIVPVDMVESVIKILKAYGLKVNESKSFWNGKFRESCGMDAYDGQCVTPTYVRRLPPSDRQCANEIVSWTDLSNQLYKRGYWRAAEYCRKVVESALKRKLPFVGSLSAGIGLHTFKEWVQSDGWCQKLQRLVISVAIFTSKPRPSELDGYGALLKHFLRRSVKPNEDKEHLKRAGRPLHAHIKVRRVPGY</sequence>
<dbReference type="EC" id="2.7.7.48" evidence="1"/>
<evidence type="ECO:0000256" key="3">
    <source>
        <dbReference type="ARBA" id="ARBA00022679"/>
    </source>
</evidence>
<feature type="domain" description="RdRp catalytic" evidence="10">
    <location>
        <begin position="307"/>
        <end position="452"/>
    </location>
</feature>
<proteinExistence type="predicted"/>
<name>A0A514D524_9VIRU</name>
<organism evidence="11">
    <name type="scientific">Leviviridae sp</name>
    <dbReference type="NCBI Taxonomy" id="2027243"/>
    <lineage>
        <taxon>Viruses</taxon>
        <taxon>Riboviria</taxon>
        <taxon>Orthornavirae</taxon>
        <taxon>Lenarviricota</taxon>
        <taxon>Leviviricetes</taxon>
        <taxon>Norzivirales</taxon>
        <taxon>Fiersviridae</taxon>
    </lineage>
</organism>
<keyword evidence="5" id="KW-0547">Nucleotide-binding</keyword>
<dbReference type="GO" id="GO:0000166">
    <property type="term" value="F:nucleotide binding"/>
    <property type="evidence" value="ECO:0007669"/>
    <property type="project" value="UniProtKB-KW"/>
</dbReference>
<keyword evidence="9" id="KW-0479">Metal-binding</keyword>
<dbReference type="Pfam" id="PF03431">
    <property type="entry name" value="RNA_replicase_B"/>
    <property type="match status" value="1"/>
</dbReference>
<evidence type="ECO:0000256" key="6">
    <source>
        <dbReference type="ARBA" id="ARBA00022953"/>
    </source>
</evidence>
<dbReference type="GO" id="GO:0039694">
    <property type="term" value="P:viral RNA genome replication"/>
    <property type="evidence" value="ECO:0007669"/>
    <property type="project" value="InterPro"/>
</dbReference>
<feature type="binding site" evidence="9">
    <location>
        <position position="421"/>
    </location>
    <ligand>
        <name>Mg(2+)</name>
        <dbReference type="ChEBI" id="CHEBI:18420"/>
        <label>2</label>
    </ligand>
</feature>
<dbReference type="InterPro" id="IPR007096">
    <property type="entry name" value="RNA-dir_Rpol_cat_phage"/>
</dbReference>
<evidence type="ECO:0000313" key="11">
    <source>
        <dbReference type="EMBL" id="QDH88705.1"/>
    </source>
</evidence>
<reference evidence="11" key="1">
    <citation type="submission" date="2019-05" db="EMBL/GenBank/DDBJ databases">
        <title>Metatranscriptomic reconstruction reveals RNA viruses with the potential to shape carbon cycling in soil.</title>
        <authorList>
            <person name="Starr E.P."/>
            <person name="Nuccio E."/>
            <person name="Pett-Ridge J."/>
            <person name="Banfield J.F."/>
            <person name="Firestone M.K."/>
        </authorList>
    </citation>
    <scope>NUCLEOTIDE SEQUENCE</scope>
    <source>
        <strain evidence="11">H4_Bulk_Litter_23_scaffold_319_e_1256</strain>
    </source>
</reference>
<keyword evidence="6" id="KW-0693">Viral RNA replication</keyword>
<accession>A0A514D524</accession>
<evidence type="ECO:0000256" key="1">
    <source>
        <dbReference type="ARBA" id="ARBA00012494"/>
    </source>
</evidence>
<evidence type="ECO:0000256" key="8">
    <source>
        <dbReference type="ARBA" id="ARBA00048744"/>
    </source>
</evidence>
<dbReference type="InterPro" id="IPR005093">
    <property type="entry name" value="RNArep_beta"/>
</dbReference>
<evidence type="ECO:0000256" key="5">
    <source>
        <dbReference type="ARBA" id="ARBA00022741"/>
    </source>
</evidence>
<feature type="binding site" evidence="9">
    <location>
        <position position="420"/>
    </location>
    <ligand>
        <name>Mg(2+)</name>
        <dbReference type="ChEBI" id="CHEBI:18420"/>
        <label>2</label>
    </ligand>
</feature>
<evidence type="ECO:0000256" key="2">
    <source>
        <dbReference type="ARBA" id="ARBA00022484"/>
    </source>
</evidence>
<gene>
    <name evidence="11" type="ORF">H4BulkL23319e1256_000003</name>
</gene>
<comment type="cofactor">
    <cofactor evidence="9">
        <name>Mg(2+)</name>
        <dbReference type="ChEBI" id="CHEBI:18420"/>
    </cofactor>
    <text evidence="9">Binds 2 Mg(2+) per subunit.</text>
</comment>
<feature type="binding site" evidence="9">
    <location>
        <position position="323"/>
    </location>
    <ligand>
        <name>Mg(2+)</name>
        <dbReference type="ChEBI" id="CHEBI:18420"/>
        <label>2</label>
    </ligand>
</feature>
<evidence type="ECO:0000256" key="7">
    <source>
        <dbReference type="ARBA" id="ARBA00030248"/>
    </source>
</evidence>
<evidence type="ECO:0000256" key="9">
    <source>
        <dbReference type="PIRSR" id="PIRSR605093-1"/>
    </source>
</evidence>
<evidence type="ECO:0000256" key="4">
    <source>
        <dbReference type="ARBA" id="ARBA00022695"/>
    </source>
</evidence>
<keyword evidence="4" id="KW-0548">Nucleotidyltransferase</keyword>
<comment type="catalytic activity">
    <reaction evidence="8">
        <text>RNA(n) + a ribonucleoside 5'-triphosphate = RNA(n+1) + diphosphate</text>
        <dbReference type="Rhea" id="RHEA:21248"/>
        <dbReference type="Rhea" id="RHEA-COMP:14527"/>
        <dbReference type="Rhea" id="RHEA-COMP:17342"/>
        <dbReference type="ChEBI" id="CHEBI:33019"/>
        <dbReference type="ChEBI" id="CHEBI:61557"/>
        <dbReference type="ChEBI" id="CHEBI:140395"/>
        <dbReference type="EC" id="2.7.7.48"/>
    </reaction>
</comment>
<dbReference type="GO" id="GO:0046872">
    <property type="term" value="F:metal ion binding"/>
    <property type="evidence" value="ECO:0007669"/>
    <property type="project" value="UniProtKB-KW"/>
</dbReference>